<dbReference type="InterPro" id="IPR005155">
    <property type="entry name" value="UPF0113_PUA"/>
</dbReference>
<dbReference type="FunFam" id="2.30.130.10:FF:000002">
    <property type="entry name" value="60S ribosome subunit biogenesis protein NIP7 homolog"/>
    <property type="match status" value="1"/>
</dbReference>
<comment type="function">
    <text evidence="1">Required for proper 34S pre-rRNA processing and 60S ribosome subunit assembly.</text>
</comment>
<sequence>FRLHNDRVYFVNEMILNWSLRGHARPTSFNRIILDSLAPYAKYKVWIKPGAEHSLLFGNLVVNSGLGGITENTSQFQEVLVYSMADIPLGFEVAVKSTQDCRKVDPMAIVVVHLADIGEYMWHEETLNLNEIILRMYGCVEGPGFVSFVCGLCHHVEFCRHSDLFRDFLV</sequence>
<dbReference type="Proteomes" id="UP000326458">
    <property type="component" value="Unassembled WGS sequence"/>
</dbReference>
<evidence type="ECO:0000256" key="2">
    <source>
        <dbReference type="ARBA" id="ARBA00018162"/>
    </source>
</evidence>
<evidence type="ECO:0000313" key="5">
    <source>
        <dbReference type="EMBL" id="KAB0343321.1"/>
    </source>
</evidence>
<reference evidence="5 6" key="1">
    <citation type="submission" date="2019-06" db="EMBL/GenBank/DDBJ databases">
        <title>Discovery of a novel chromosome fission-fusion reversal in muntjac.</title>
        <authorList>
            <person name="Mudd A.B."/>
            <person name="Bredeson J.V."/>
            <person name="Baum R."/>
            <person name="Hockemeyer D."/>
            <person name="Rokhsar D.S."/>
        </authorList>
    </citation>
    <scope>NUCLEOTIDE SEQUENCE [LARGE SCALE GENOMIC DNA]</scope>
    <source>
        <strain evidence="5">UTSW_UCB_Mm</strain>
        <tissue evidence="5">Fibroblast cell line</tissue>
    </source>
</reference>
<feature type="non-terminal residue" evidence="5">
    <location>
        <position position="1"/>
    </location>
</feature>
<name>A0A5N3V4K6_MUNMU</name>
<dbReference type="GO" id="GO:0003723">
    <property type="term" value="F:RNA binding"/>
    <property type="evidence" value="ECO:0007669"/>
    <property type="project" value="InterPro"/>
</dbReference>
<protein>
    <recommendedName>
        <fullName evidence="2">60S ribosome subunit biogenesis protein NIP7 homolog</fullName>
    </recommendedName>
    <alternativeName>
        <fullName evidence="3">Nucleolar pre-rRNA processing protein NIP7</fullName>
    </alternativeName>
</protein>
<dbReference type="Gene3D" id="2.30.130.10">
    <property type="entry name" value="PUA domain"/>
    <property type="match status" value="1"/>
</dbReference>
<gene>
    <name evidence="5" type="ORF">FD754_020247</name>
</gene>
<accession>A0A5N3V4K6</accession>
<dbReference type="CDD" id="cd21151">
    <property type="entry name" value="PUA_Nip7-like"/>
    <property type="match status" value="1"/>
</dbReference>
<dbReference type="Pfam" id="PF03657">
    <property type="entry name" value="UPF0113"/>
    <property type="match status" value="1"/>
</dbReference>
<dbReference type="SMART" id="SM00359">
    <property type="entry name" value="PUA"/>
    <property type="match status" value="1"/>
</dbReference>
<proteinExistence type="predicted"/>
<dbReference type="SUPFAM" id="SSF88697">
    <property type="entry name" value="PUA domain-like"/>
    <property type="match status" value="1"/>
</dbReference>
<dbReference type="InterPro" id="IPR015947">
    <property type="entry name" value="PUA-like_sf"/>
</dbReference>
<dbReference type="InterPro" id="IPR002478">
    <property type="entry name" value="PUA"/>
</dbReference>
<organism evidence="5 6">
    <name type="scientific">Muntiacus muntjak</name>
    <name type="common">Barking deer</name>
    <name type="synonym">Indian muntjac</name>
    <dbReference type="NCBI Taxonomy" id="9888"/>
    <lineage>
        <taxon>Eukaryota</taxon>
        <taxon>Metazoa</taxon>
        <taxon>Chordata</taxon>
        <taxon>Craniata</taxon>
        <taxon>Vertebrata</taxon>
        <taxon>Euteleostomi</taxon>
        <taxon>Mammalia</taxon>
        <taxon>Eutheria</taxon>
        <taxon>Laurasiatheria</taxon>
        <taxon>Artiodactyla</taxon>
        <taxon>Ruminantia</taxon>
        <taxon>Pecora</taxon>
        <taxon>Cervidae</taxon>
        <taxon>Muntiacinae</taxon>
        <taxon>Muntiacus</taxon>
    </lineage>
</organism>
<evidence type="ECO:0000313" key="6">
    <source>
        <dbReference type="Proteomes" id="UP000326458"/>
    </source>
</evidence>
<comment type="caution">
    <text evidence="5">The sequence shown here is derived from an EMBL/GenBank/DDBJ whole genome shotgun (WGS) entry which is preliminary data.</text>
</comment>
<evidence type="ECO:0000256" key="3">
    <source>
        <dbReference type="ARBA" id="ARBA00032388"/>
    </source>
</evidence>
<dbReference type="InterPro" id="IPR036974">
    <property type="entry name" value="PUA_sf"/>
</dbReference>
<dbReference type="PROSITE" id="PS50890">
    <property type="entry name" value="PUA"/>
    <property type="match status" value="1"/>
</dbReference>
<feature type="domain" description="PUA" evidence="4">
    <location>
        <begin position="43"/>
        <end position="118"/>
    </location>
</feature>
<evidence type="ECO:0000256" key="1">
    <source>
        <dbReference type="ARBA" id="ARBA00004087"/>
    </source>
</evidence>
<dbReference type="EMBL" id="VCEA01000003">
    <property type="protein sequence ID" value="KAB0343321.1"/>
    <property type="molecule type" value="Genomic_DNA"/>
</dbReference>
<evidence type="ECO:0000259" key="4">
    <source>
        <dbReference type="SMART" id="SM00359"/>
    </source>
</evidence>
<keyword evidence="6" id="KW-1185">Reference proteome</keyword>
<dbReference type="AlphaFoldDB" id="A0A5N3V4K6"/>